<name>A0A7J0H4C7_9ERIC</name>
<dbReference type="GO" id="GO:0030014">
    <property type="term" value="C:CCR4-NOT complex"/>
    <property type="evidence" value="ECO:0007669"/>
    <property type="project" value="InterPro"/>
</dbReference>
<protein>
    <submittedName>
        <fullName evidence="2">RNA binding (RRM/RBD/RNP motifs) family protein</fullName>
    </submittedName>
</protein>
<evidence type="ECO:0000313" key="3">
    <source>
        <dbReference type="Proteomes" id="UP000585474"/>
    </source>
</evidence>
<dbReference type="Gene3D" id="3.30.70.330">
    <property type="match status" value="1"/>
</dbReference>
<dbReference type="Proteomes" id="UP000585474">
    <property type="component" value="Unassembled WGS sequence"/>
</dbReference>
<dbReference type="GO" id="GO:0016567">
    <property type="term" value="P:protein ubiquitination"/>
    <property type="evidence" value="ECO:0007669"/>
    <property type="project" value="TreeGrafter"/>
</dbReference>
<dbReference type="PANTHER" id="PTHR12603:SF36">
    <property type="entry name" value="RNA BINDING (RRM_RBD_RNP MOTIFS) FAMILY PROTEIN"/>
    <property type="match status" value="1"/>
</dbReference>
<feature type="region of interest" description="Disordered" evidence="1">
    <location>
        <begin position="170"/>
        <end position="206"/>
    </location>
</feature>
<sequence length="935" mass="104227">MILTRLSFFEQLLHHREYFGQYGKVLKVSISRTAAGTIQQFPNNTCSVYIMYTKDEEAVRCIQSVHGFVLDGRSLRWAQVSGLIEDRDFVVQPCSNPHCLYLHEFGSQEDSFTKDEILSAYTRILQPVSAVLHQIVAPANRLLFQQRPSGTTQVPVVHIEFGKKLIPNEEGRSVLHKAKQEPRESGRRDIRTDRQSTSSEAPATPGLAATLTVNRKLQLPPTFEDNDRCISLAPNITNSFNLSGRSNGPGLDKDLNISVNGNIQNLCSDMASINIDRHIGAEHSGNAKSNGSPSDNIMVKSPQNKGLQQCYPEHFREPSTSIALGEAVASAADIEMRKRQVAFPEVEEDLRHFEDQRLKDPEVVADASYFPDHSHSYQLSCHSRVHSPQRNAACGSTSYNREPKILDYKVDNDLLLHSSGVPKIPNGYSENIITRLIDSDKTTKHSYLLPTDVKKTHIGRIEAEAANVDQNVAKGLGESSIISNILSMDFDAWDDSLTSPQSLAKFQSRFSFARQEDSKNQVSDIEPSLSNIEKVCKDCPLSLEFAENRDCNFDKLGDYNGSSTFTIEESNCFAGSYSHLSSNKLSVSKVQELTLLNIGLSPVFNQWYGGGPREGRGDRGNEMLGKRFLAISDEARGVNLSRWWLFPTVRRFETMHWLFGWCLEDWCGGLKQSNHHAYIKLPLPTGRGLLRYVIFLLKRITDLIPLQCLVIVSRTQVSAPPGFSLPSRVPPPGFVSHEKMEPTFDAISLNSSLDASSSTRNLYQAPPTENVGTTGDIEFMDPAILAVGKGILPVGPNNAASLDMRSNFSSQLSAFENEARLQLLMQRSLSPLQNHRLANLGDGIAPFSDAYRIPSRITEQTMTSYAPPSRQSRTSLIMSNGQWDSWNKVQSGNGLGMVEILRTERLGFNKLYSGYDDSKYRMPSLGDLYNRTYGI</sequence>
<dbReference type="InterPro" id="IPR039780">
    <property type="entry name" value="Mot2"/>
</dbReference>
<evidence type="ECO:0000313" key="2">
    <source>
        <dbReference type="EMBL" id="GFZ17947.1"/>
    </source>
</evidence>
<feature type="compositionally biased region" description="Basic and acidic residues" evidence="1">
    <location>
        <begin position="170"/>
        <end position="194"/>
    </location>
</feature>
<keyword evidence="3" id="KW-1185">Reference proteome</keyword>
<organism evidence="2 3">
    <name type="scientific">Actinidia rufa</name>
    <dbReference type="NCBI Taxonomy" id="165716"/>
    <lineage>
        <taxon>Eukaryota</taxon>
        <taxon>Viridiplantae</taxon>
        <taxon>Streptophyta</taxon>
        <taxon>Embryophyta</taxon>
        <taxon>Tracheophyta</taxon>
        <taxon>Spermatophyta</taxon>
        <taxon>Magnoliopsida</taxon>
        <taxon>eudicotyledons</taxon>
        <taxon>Gunneridae</taxon>
        <taxon>Pentapetalae</taxon>
        <taxon>asterids</taxon>
        <taxon>Ericales</taxon>
        <taxon>Actinidiaceae</taxon>
        <taxon>Actinidia</taxon>
    </lineage>
</organism>
<gene>
    <name evidence="2" type="ORF">Acr_26g0012160</name>
</gene>
<dbReference type="InterPro" id="IPR035979">
    <property type="entry name" value="RBD_domain_sf"/>
</dbReference>
<dbReference type="PANTHER" id="PTHR12603">
    <property type="entry name" value="CCR4-NOT TRANSCRIPTION COMPLEX RELATED"/>
    <property type="match status" value="1"/>
</dbReference>
<dbReference type="AlphaFoldDB" id="A0A7J0H4C7"/>
<evidence type="ECO:0000256" key="1">
    <source>
        <dbReference type="SAM" id="MobiDB-lite"/>
    </source>
</evidence>
<dbReference type="EMBL" id="BJWL01000026">
    <property type="protein sequence ID" value="GFZ17947.1"/>
    <property type="molecule type" value="Genomic_DNA"/>
</dbReference>
<accession>A0A7J0H4C7</accession>
<dbReference type="GO" id="GO:0003676">
    <property type="term" value="F:nucleic acid binding"/>
    <property type="evidence" value="ECO:0007669"/>
    <property type="project" value="InterPro"/>
</dbReference>
<comment type="caution">
    <text evidence="2">The sequence shown here is derived from an EMBL/GenBank/DDBJ whole genome shotgun (WGS) entry which is preliminary data.</text>
</comment>
<dbReference type="OrthoDB" id="1923159at2759"/>
<proteinExistence type="predicted"/>
<dbReference type="GO" id="GO:0004842">
    <property type="term" value="F:ubiquitin-protein transferase activity"/>
    <property type="evidence" value="ECO:0007669"/>
    <property type="project" value="InterPro"/>
</dbReference>
<reference evidence="2 3" key="1">
    <citation type="submission" date="2019-07" db="EMBL/GenBank/DDBJ databases">
        <title>De Novo Assembly of kiwifruit Actinidia rufa.</title>
        <authorList>
            <person name="Sugita-Konishi S."/>
            <person name="Sato K."/>
            <person name="Mori E."/>
            <person name="Abe Y."/>
            <person name="Kisaki G."/>
            <person name="Hamano K."/>
            <person name="Suezawa K."/>
            <person name="Otani M."/>
            <person name="Fukuda T."/>
            <person name="Manabe T."/>
            <person name="Gomi K."/>
            <person name="Tabuchi M."/>
            <person name="Akimitsu K."/>
            <person name="Kataoka I."/>
        </authorList>
    </citation>
    <scope>NUCLEOTIDE SEQUENCE [LARGE SCALE GENOMIC DNA]</scope>
    <source>
        <strain evidence="3">cv. Fuchu</strain>
    </source>
</reference>
<dbReference type="InterPro" id="IPR012677">
    <property type="entry name" value="Nucleotide-bd_a/b_plait_sf"/>
</dbReference>
<dbReference type="SUPFAM" id="SSF54928">
    <property type="entry name" value="RNA-binding domain, RBD"/>
    <property type="match status" value="1"/>
</dbReference>